<evidence type="ECO:0000313" key="3">
    <source>
        <dbReference type="EMBL" id="CAL4982176.1"/>
    </source>
</evidence>
<evidence type="ECO:0000313" key="4">
    <source>
        <dbReference type="Proteomes" id="UP001497457"/>
    </source>
</evidence>
<proteinExistence type="predicted"/>
<name>A0ABC9AQP9_9POAL</name>
<dbReference type="InterPro" id="IPR011676">
    <property type="entry name" value="DUF1618"/>
</dbReference>
<dbReference type="EMBL" id="OZ075131">
    <property type="protein sequence ID" value="CAL4982176.1"/>
    <property type="molecule type" value="Genomic_DNA"/>
</dbReference>
<evidence type="ECO:0000259" key="2">
    <source>
        <dbReference type="Pfam" id="PF07762"/>
    </source>
</evidence>
<protein>
    <recommendedName>
        <fullName evidence="2">DUF1618 domain-containing protein</fullName>
    </recommendedName>
</protein>
<accession>A0ABC9AQP9</accession>
<gene>
    <name evidence="3" type="ORF">URODEC1_LOCUS56494</name>
</gene>
<feature type="region of interest" description="Disordered" evidence="1">
    <location>
        <begin position="1"/>
        <end position="31"/>
    </location>
</feature>
<dbReference type="Pfam" id="PF07762">
    <property type="entry name" value="DUF1618"/>
    <property type="match status" value="1"/>
</dbReference>
<dbReference type="AlphaFoldDB" id="A0ABC9AQP9"/>
<sequence>MTPLSARSIHHVPSSGRREEPSVSPAPAAAAKDPAGGWMMLNSYGAIRTADTSVADPNTVAEAHTSSGWHLQVFFGHVPPPASSFVYYNLQDTNPGELYVSVLAVHGDSVLLEVSSGSEDEHFLYRAGSAARPPSLALLPARDFLTKSENVFVPYIHPPIQPWLHACSTGLVRRGDGTDDLLVQLQFMFDREAQRDVAELCVLHLGTPHWDLLEPVPIVTDQDVENCHWLSRGGNHNDTAISVADRFICLAGYKKGFYLCDMADEASPKVRLVPLPPEVMSRCGHDSDDDDRKFSKNMGAAGSSSVRYVSVDAHCCCGGPGRSTCVGSRYAFTINSWIMDLCSIDDEPLTWVKDGEIDCEELWALPGYEGLPRADVMCPLVSLDDPDVVCFLVSNYEFVSSENYKVWMLQLNVTTKTLLSVIQPFAKEPWRAYYHFPAKL</sequence>
<organism evidence="3 4">
    <name type="scientific">Urochloa decumbens</name>
    <dbReference type="NCBI Taxonomy" id="240449"/>
    <lineage>
        <taxon>Eukaryota</taxon>
        <taxon>Viridiplantae</taxon>
        <taxon>Streptophyta</taxon>
        <taxon>Embryophyta</taxon>
        <taxon>Tracheophyta</taxon>
        <taxon>Spermatophyta</taxon>
        <taxon>Magnoliopsida</taxon>
        <taxon>Liliopsida</taxon>
        <taxon>Poales</taxon>
        <taxon>Poaceae</taxon>
        <taxon>PACMAD clade</taxon>
        <taxon>Panicoideae</taxon>
        <taxon>Panicodae</taxon>
        <taxon>Paniceae</taxon>
        <taxon>Melinidinae</taxon>
        <taxon>Urochloa</taxon>
    </lineage>
</organism>
<dbReference type="PANTHER" id="PTHR33074:SF76">
    <property type="entry name" value="OS11G0569701 PROTEIN"/>
    <property type="match status" value="1"/>
</dbReference>
<dbReference type="Proteomes" id="UP001497457">
    <property type="component" value="Chromosome 21rd"/>
</dbReference>
<evidence type="ECO:0000256" key="1">
    <source>
        <dbReference type="SAM" id="MobiDB-lite"/>
    </source>
</evidence>
<reference evidence="3" key="1">
    <citation type="submission" date="2024-10" db="EMBL/GenBank/DDBJ databases">
        <authorList>
            <person name="Ryan C."/>
        </authorList>
    </citation>
    <scope>NUCLEOTIDE SEQUENCE [LARGE SCALE GENOMIC DNA]</scope>
</reference>
<keyword evidence="4" id="KW-1185">Reference proteome</keyword>
<dbReference type="PANTHER" id="PTHR33074">
    <property type="entry name" value="EXPRESSED PROTEIN-RELATED"/>
    <property type="match status" value="1"/>
</dbReference>
<feature type="domain" description="DUF1618" evidence="2">
    <location>
        <begin position="253"/>
        <end position="390"/>
    </location>
</feature>